<organism evidence="1 2">
    <name type="scientific">Methylobacterium oryzae</name>
    <dbReference type="NCBI Taxonomy" id="334852"/>
    <lineage>
        <taxon>Bacteria</taxon>
        <taxon>Pseudomonadati</taxon>
        <taxon>Pseudomonadota</taxon>
        <taxon>Alphaproteobacteria</taxon>
        <taxon>Hyphomicrobiales</taxon>
        <taxon>Methylobacteriaceae</taxon>
        <taxon>Methylobacterium</taxon>
    </lineage>
</organism>
<proteinExistence type="predicted"/>
<gene>
    <name evidence="1" type="ORF">MOTC310_19235</name>
</gene>
<reference evidence="1 2" key="1">
    <citation type="journal article" date="2012" name="Genet. Mol. Biol.">
        <title>Analysis of 16S rRNA and mxaF genes revealing insights into Methylobacterium niche-specific plant association.</title>
        <authorList>
            <person name="Dourado M.N."/>
            <person name="Andreote F.D."/>
            <person name="Dini-Andreote F."/>
            <person name="Conti R."/>
            <person name="Araujo J.M."/>
            <person name="Araujo W.L."/>
        </authorList>
    </citation>
    <scope>NUCLEOTIDE SEQUENCE [LARGE SCALE GENOMIC DNA]</scope>
    <source>
        <strain evidence="1 2">TC3-10</strain>
    </source>
</reference>
<sequence>MQCSTFNSRDLQIFRANDRSRECNLVSDPASHDLTGSFMVGWEDAYSEEVIAFLDQETAGRAVLRRQFDPGAEGDGRGFRLHRELWLTEHGKREEPEIAGCYLGISGTFAQKSIGSRQRAAHAALPSDAVDQCYAMPRTAAQAEKVDGLQIPFDVLGAT</sequence>
<name>A0ABU7TRW7_9HYPH</name>
<keyword evidence="2" id="KW-1185">Reference proteome</keyword>
<protein>
    <submittedName>
        <fullName evidence="1">Uncharacterized protein</fullName>
    </submittedName>
</protein>
<dbReference type="Proteomes" id="UP001355206">
    <property type="component" value="Unassembled WGS sequence"/>
</dbReference>
<accession>A0ABU7TRW7</accession>
<dbReference type="EMBL" id="MLCA01000010">
    <property type="protein sequence ID" value="MEE7492486.1"/>
    <property type="molecule type" value="Genomic_DNA"/>
</dbReference>
<evidence type="ECO:0000313" key="1">
    <source>
        <dbReference type="EMBL" id="MEE7492486.1"/>
    </source>
</evidence>
<comment type="caution">
    <text evidence="1">The sequence shown here is derived from an EMBL/GenBank/DDBJ whole genome shotgun (WGS) entry which is preliminary data.</text>
</comment>
<evidence type="ECO:0000313" key="2">
    <source>
        <dbReference type="Proteomes" id="UP001355206"/>
    </source>
</evidence>